<keyword evidence="1" id="KW-1133">Transmembrane helix</keyword>
<dbReference type="SMART" id="SM00055">
    <property type="entry name" value="FCH"/>
    <property type="match status" value="1"/>
</dbReference>
<sequence>MGFGSDLKYSHDALLKLQDWELRLLETVKKFMVMRVKSDKEYASTLQNLCNQIDKESTCQLDYISNVSKIHLSHFDLGSLIHLLVLLMFLSSGPTLEYVGIYMTYLYN</sequence>
<dbReference type="EMBL" id="BAAFJT010000277">
    <property type="protein sequence ID" value="GAB0208727.1"/>
    <property type="molecule type" value="Genomic_DNA"/>
</dbReference>
<accession>A0ABC9YGM8</accession>
<dbReference type="SUPFAM" id="SSF103657">
    <property type="entry name" value="BAR/IMD domain-like"/>
    <property type="match status" value="1"/>
</dbReference>
<keyword evidence="1" id="KW-0472">Membrane</keyword>
<dbReference type="GO" id="GO:0016301">
    <property type="term" value="F:kinase activity"/>
    <property type="evidence" value="ECO:0007669"/>
    <property type="project" value="UniProtKB-KW"/>
</dbReference>
<evidence type="ECO:0000313" key="3">
    <source>
        <dbReference type="EMBL" id="GAB0208727.1"/>
    </source>
</evidence>
<keyword evidence="3" id="KW-0808">Transferase</keyword>
<evidence type="ECO:0000259" key="2">
    <source>
        <dbReference type="SMART" id="SM00055"/>
    </source>
</evidence>
<comment type="caution">
    <text evidence="3">The sequence shown here is derived from an EMBL/GenBank/DDBJ whole genome shotgun (WGS) entry which is preliminary data.</text>
</comment>
<evidence type="ECO:0000313" key="4">
    <source>
        <dbReference type="Proteomes" id="UP001623348"/>
    </source>
</evidence>
<feature type="domain" description="FCH" evidence="2">
    <location>
        <begin position="1"/>
        <end position="81"/>
    </location>
</feature>
<reference evidence="3 4" key="1">
    <citation type="submission" date="2024-06" db="EMBL/GenBank/DDBJ databases">
        <title>The draft genome of Grus japonensis, version 3.</title>
        <authorList>
            <person name="Nabeshima K."/>
            <person name="Suzuki S."/>
            <person name="Onuma M."/>
        </authorList>
    </citation>
    <scope>NUCLEOTIDE SEQUENCE [LARGE SCALE GENOMIC DNA]</scope>
    <source>
        <strain evidence="3 4">451A</strain>
    </source>
</reference>
<feature type="transmembrane region" description="Helical" evidence="1">
    <location>
        <begin position="80"/>
        <end position="105"/>
    </location>
</feature>
<name>A0ABC9YGM8_GRUJA</name>
<dbReference type="InterPro" id="IPR027267">
    <property type="entry name" value="AH/BAR_dom_sf"/>
</dbReference>
<dbReference type="Pfam" id="PF00611">
    <property type="entry name" value="FCH"/>
    <property type="match status" value="1"/>
</dbReference>
<organism evidence="3 4">
    <name type="scientific">Grus japonensis</name>
    <name type="common">Japanese crane</name>
    <name type="synonym">Red-crowned crane</name>
    <dbReference type="NCBI Taxonomy" id="30415"/>
    <lineage>
        <taxon>Eukaryota</taxon>
        <taxon>Metazoa</taxon>
        <taxon>Chordata</taxon>
        <taxon>Craniata</taxon>
        <taxon>Vertebrata</taxon>
        <taxon>Euteleostomi</taxon>
        <taxon>Archelosauria</taxon>
        <taxon>Archosauria</taxon>
        <taxon>Dinosauria</taxon>
        <taxon>Saurischia</taxon>
        <taxon>Theropoda</taxon>
        <taxon>Coelurosauria</taxon>
        <taxon>Aves</taxon>
        <taxon>Neognathae</taxon>
        <taxon>Neoaves</taxon>
        <taxon>Gruiformes</taxon>
        <taxon>Gruidae</taxon>
        <taxon>Grus</taxon>
    </lineage>
</organism>
<dbReference type="Proteomes" id="UP001623348">
    <property type="component" value="Unassembled WGS sequence"/>
</dbReference>
<dbReference type="InterPro" id="IPR001060">
    <property type="entry name" value="FCH_dom"/>
</dbReference>
<keyword evidence="4" id="KW-1185">Reference proteome</keyword>
<keyword evidence="3" id="KW-0418">Kinase</keyword>
<dbReference type="AlphaFoldDB" id="A0ABC9YGM8"/>
<gene>
    <name evidence="3" type="ORF">GRJ2_003338400</name>
</gene>
<proteinExistence type="predicted"/>
<evidence type="ECO:0000256" key="1">
    <source>
        <dbReference type="SAM" id="Phobius"/>
    </source>
</evidence>
<keyword evidence="1" id="KW-0812">Transmembrane</keyword>
<protein>
    <submittedName>
        <fullName evidence="3">Tyrosine-protein kinase Fer</fullName>
    </submittedName>
</protein>
<dbReference type="Gene3D" id="1.20.1270.60">
    <property type="entry name" value="Arfaptin homology (AH) domain/BAR domain"/>
    <property type="match status" value="1"/>
</dbReference>